<dbReference type="AlphaFoldDB" id="A0A9P0KMQ2"/>
<dbReference type="EMBL" id="CAKOFQ010006865">
    <property type="protein sequence ID" value="CAH1977749.1"/>
    <property type="molecule type" value="Genomic_DNA"/>
</dbReference>
<proteinExistence type="predicted"/>
<protein>
    <submittedName>
        <fullName evidence="2">Uncharacterized protein</fullName>
    </submittedName>
</protein>
<accession>A0A9P0KMQ2</accession>
<evidence type="ECO:0000313" key="2">
    <source>
        <dbReference type="EMBL" id="CAH1977749.1"/>
    </source>
</evidence>
<keyword evidence="3" id="KW-1185">Reference proteome</keyword>
<organism evidence="2 3">
    <name type="scientific">Acanthoscelides obtectus</name>
    <name type="common">Bean weevil</name>
    <name type="synonym">Bruchus obtectus</name>
    <dbReference type="NCBI Taxonomy" id="200917"/>
    <lineage>
        <taxon>Eukaryota</taxon>
        <taxon>Metazoa</taxon>
        <taxon>Ecdysozoa</taxon>
        <taxon>Arthropoda</taxon>
        <taxon>Hexapoda</taxon>
        <taxon>Insecta</taxon>
        <taxon>Pterygota</taxon>
        <taxon>Neoptera</taxon>
        <taxon>Endopterygota</taxon>
        <taxon>Coleoptera</taxon>
        <taxon>Polyphaga</taxon>
        <taxon>Cucujiformia</taxon>
        <taxon>Chrysomeloidea</taxon>
        <taxon>Chrysomelidae</taxon>
        <taxon>Bruchinae</taxon>
        <taxon>Bruchini</taxon>
        <taxon>Acanthoscelides</taxon>
    </lineage>
</organism>
<evidence type="ECO:0000313" key="3">
    <source>
        <dbReference type="Proteomes" id="UP001152888"/>
    </source>
</evidence>
<gene>
    <name evidence="1" type="ORF">ACAOBT_LOCUS12867</name>
    <name evidence="2" type="ORF">ACAOBT_LOCUS12868</name>
</gene>
<name>A0A9P0KMQ2_ACAOB</name>
<reference evidence="2" key="1">
    <citation type="submission" date="2022-03" db="EMBL/GenBank/DDBJ databases">
        <authorList>
            <person name="Sayadi A."/>
        </authorList>
    </citation>
    <scope>NUCLEOTIDE SEQUENCE</scope>
</reference>
<comment type="caution">
    <text evidence="2">The sequence shown here is derived from an EMBL/GenBank/DDBJ whole genome shotgun (WGS) entry which is preliminary data.</text>
</comment>
<sequence length="64" mass="6623">MSRDQRLSSYTALGELRTALTQGLAGPGPGPRDDGGALKSQMLICNSNSVNGNQNVTEATDCAI</sequence>
<dbReference type="Proteomes" id="UP001152888">
    <property type="component" value="Unassembled WGS sequence"/>
</dbReference>
<dbReference type="EMBL" id="CAKOFQ010006865">
    <property type="protein sequence ID" value="CAH1977748.1"/>
    <property type="molecule type" value="Genomic_DNA"/>
</dbReference>
<evidence type="ECO:0000313" key="1">
    <source>
        <dbReference type="EMBL" id="CAH1977748.1"/>
    </source>
</evidence>